<accession>A0A2C9W8S4</accession>
<organism evidence="1">
    <name type="scientific">Manihot esculenta</name>
    <name type="common">Cassava</name>
    <name type="synonym">Jatropha manihot</name>
    <dbReference type="NCBI Taxonomy" id="3983"/>
    <lineage>
        <taxon>Eukaryota</taxon>
        <taxon>Viridiplantae</taxon>
        <taxon>Streptophyta</taxon>
        <taxon>Embryophyta</taxon>
        <taxon>Tracheophyta</taxon>
        <taxon>Spermatophyta</taxon>
        <taxon>Magnoliopsida</taxon>
        <taxon>eudicotyledons</taxon>
        <taxon>Gunneridae</taxon>
        <taxon>Pentapetalae</taxon>
        <taxon>rosids</taxon>
        <taxon>fabids</taxon>
        <taxon>Malpighiales</taxon>
        <taxon>Euphorbiaceae</taxon>
        <taxon>Crotonoideae</taxon>
        <taxon>Manihoteae</taxon>
        <taxon>Manihot</taxon>
    </lineage>
</organism>
<name>A0A2C9W8S4_MANES</name>
<sequence>MVVTRESQGTRCITVAAPVFHRKRMCQCWLLLVKPFNNKRECPKSQAALKKSLRCPCITIFKQSYK</sequence>
<dbReference type="AlphaFoldDB" id="A0A2C9W8S4"/>
<proteinExistence type="predicted"/>
<reference evidence="1" key="1">
    <citation type="submission" date="2016-02" db="EMBL/GenBank/DDBJ databases">
        <title>WGS assembly of Manihot esculenta.</title>
        <authorList>
            <person name="Bredeson J.V."/>
            <person name="Prochnik S.E."/>
            <person name="Lyons J.B."/>
            <person name="Schmutz J."/>
            <person name="Grimwood J."/>
            <person name="Vrebalov J."/>
            <person name="Bart R.S."/>
            <person name="Amuge T."/>
            <person name="Ferguson M.E."/>
            <person name="Green R."/>
            <person name="Putnam N."/>
            <person name="Stites J."/>
            <person name="Rounsley S."/>
            <person name="Rokhsar D.S."/>
        </authorList>
    </citation>
    <scope>NUCLEOTIDE SEQUENCE [LARGE SCALE GENOMIC DNA]</scope>
    <source>
        <tissue evidence="1">Leaf</tissue>
    </source>
</reference>
<gene>
    <name evidence="1" type="ORF">MANES_03G137200</name>
</gene>
<evidence type="ECO:0000313" key="1">
    <source>
        <dbReference type="EMBL" id="OAY55220.1"/>
    </source>
</evidence>
<protein>
    <submittedName>
        <fullName evidence="1">Uncharacterized protein</fullName>
    </submittedName>
</protein>
<dbReference type="EMBL" id="CM004389">
    <property type="protein sequence ID" value="OAY55220.1"/>
    <property type="molecule type" value="Genomic_DNA"/>
</dbReference>